<dbReference type="VEuPathDB" id="FungiDB:PYU1_G012337"/>
<organism evidence="2 3">
    <name type="scientific">Globisporangium ultimum (strain ATCC 200006 / CBS 805.95 / DAOM BR144)</name>
    <name type="common">Pythium ultimum</name>
    <dbReference type="NCBI Taxonomy" id="431595"/>
    <lineage>
        <taxon>Eukaryota</taxon>
        <taxon>Sar</taxon>
        <taxon>Stramenopiles</taxon>
        <taxon>Oomycota</taxon>
        <taxon>Peronosporomycetes</taxon>
        <taxon>Pythiales</taxon>
        <taxon>Pythiaceae</taxon>
        <taxon>Globisporangium</taxon>
    </lineage>
</organism>
<evidence type="ECO:0000256" key="1">
    <source>
        <dbReference type="SAM" id="MobiDB-lite"/>
    </source>
</evidence>
<dbReference type="InterPro" id="IPR000048">
    <property type="entry name" value="IQ_motif_EF-hand-BS"/>
</dbReference>
<dbReference type="AlphaFoldDB" id="K3X564"/>
<evidence type="ECO:0000313" key="3">
    <source>
        <dbReference type="Proteomes" id="UP000019132"/>
    </source>
</evidence>
<feature type="compositionally biased region" description="Basic and acidic residues" evidence="1">
    <location>
        <begin position="74"/>
        <end position="83"/>
    </location>
</feature>
<dbReference type="EMBL" id="GL376608">
    <property type="status" value="NOT_ANNOTATED_CDS"/>
    <property type="molecule type" value="Genomic_DNA"/>
</dbReference>
<dbReference type="PROSITE" id="PS50096">
    <property type="entry name" value="IQ"/>
    <property type="match status" value="1"/>
</dbReference>
<reference evidence="3" key="2">
    <citation type="submission" date="2010-04" db="EMBL/GenBank/DDBJ databases">
        <authorList>
            <person name="Buell R."/>
            <person name="Hamilton J."/>
            <person name="Hostetler J."/>
        </authorList>
    </citation>
    <scope>NUCLEOTIDE SEQUENCE [LARGE SCALE GENOMIC DNA]</scope>
    <source>
        <strain evidence="3">DAOM:BR144</strain>
    </source>
</reference>
<dbReference type="HOGENOM" id="CLU_470537_0_0_1"/>
<dbReference type="Proteomes" id="UP000019132">
    <property type="component" value="Unassembled WGS sequence"/>
</dbReference>
<dbReference type="SMART" id="SM00015">
    <property type="entry name" value="IQ"/>
    <property type="match status" value="3"/>
</dbReference>
<dbReference type="EnsemblProtists" id="PYU1_T012363">
    <property type="protein sequence ID" value="PYU1_T012363"/>
    <property type="gene ID" value="PYU1_G012337"/>
</dbReference>
<accession>K3X564</accession>
<keyword evidence="3" id="KW-1185">Reference proteome</keyword>
<name>K3X564_GLOUD</name>
<reference evidence="3" key="1">
    <citation type="journal article" date="2010" name="Genome Biol.">
        <title>Genome sequence of the necrotrophic plant pathogen Pythium ultimum reveals original pathogenicity mechanisms and effector repertoire.</title>
        <authorList>
            <person name="Levesque C.A."/>
            <person name="Brouwer H."/>
            <person name="Cano L."/>
            <person name="Hamilton J.P."/>
            <person name="Holt C."/>
            <person name="Huitema E."/>
            <person name="Raffaele S."/>
            <person name="Robideau G.P."/>
            <person name="Thines M."/>
            <person name="Win J."/>
            <person name="Zerillo M.M."/>
            <person name="Beakes G.W."/>
            <person name="Boore J.L."/>
            <person name="Busam D."/>
            <person name="Dumas B."/>
            <person name="Ferriera S."/>
            <person name="Fuerstenberg S.I."/>
            <person name="Gachon C.M."/>
            <person name="Gaulin E."/>
            <person name="Govers F."/>
            <person name="Grenville-Briggs L."/>
            <person name="Horner N."/>
            <person name="Hostetler J."/>
            <person name="Jiang R.H."/>
            <person name="Johnson J."/>
            <person name="Krajaejun T."/>
            <person name="Lin H."/>
            <person name="Meijer H.J."/>
            <person name="Moore B."/>
            <person name="Morris P."/>
            <person name="Phuntmart V."/>
            <person name="Puiu D."/>
            <person name="Shetty J."/>
            <person name="Stajich J.E."/>
            <person name="Tripathy S."/>
            <person name="Wawra S."/>
            <person name="van West P."/>
            <person name="Whitty B.R."/>
            <person name="Coutinho P.M."/>
            <person name="Henrissat B."/>
            <person name="Martin F."/>
            <person name="Thomas P.D."/>
            <person name="Tyler B.M."/>
            <person name="De Vries R.P."/>
            <person name="Kamoun S."/>
            <person name="Yandell M."/>
            <person name="Tisserat N."/>
            <person name="Buell C.R."/>
        </authorList>
    </citation>
    <scope>NUCLEOTIDE SEQUENCE</scope>
    <source>
        <strain evidence="3">DAOM:BR144</strain>
    </source>
</reference>
<dbReference type="InParanoid" id="K3X564"/>
<feature type="region of interest" description="Disordered" evidence="1">
    <location>
        <begin position="45"/>
        <end position="86"/>
    </location>
</feature>
<dbReference type="eggNOG" id="ENOG502SGV0">
    <property type="taxonomic scope" value="Eukaryota"/>
</dbReference>
<evidence type="ECO:0000313" key="2">
    <source>
        <dbReference type="EnsemblProtists" id="PYU1_T012363"/>
    </source>
</evidence>
<protein>
    <submittedName>
        <fullName evidence="2">Uncharacterized protein</fullName>
    </submittedName>
</protein>
<reference evidence="2" key="3">
    <citation type="submission" date="2015-02" db="UniProtKB">
        <authorList>
            <consortium name="EnsemblProtists"/>
        </authorList>
    </citation>
    <scope>IDENTIFICATION</scope>
    <source>
        <strain evidence="2">DAOM BR144</strain>
    </source>
</reference>
<proteinExistence type="predicted"/>
<sequence length="580" mass="66938">MKRNKPALTNAVVATGITSINSRSERVPVRFNKPKKGERQVLLPIKGENAPGCPPGAKRGETKTRAQSRASSRKRVETNESRARQQLVDNQRRLAAWLANDDARQHHQQHNEGRNDVPVYSVEVESRIHEAMTRTTGQGLWKDPVASLIASEMTSESVFGGFVSTRRLAFDEVPTEVASYEKVQERKCLDAVTPHTPLEAAEAPLLTAQEMAGNVTQVVETPGSPTMVRYRAQEIRDDAQKLVIAGDIEDALATLQSGIKQLLFEFQDNQDEIQTCGFPYSQYAHACATRVQLRYRARYRKRVSTITFLQRVWRRHHAKTQAAQTRKYLAVNARVIQRQYKLRYERKRREHAAVRIQTCFRIYEEQKHLIHLHQACRILVNEEHRKRERIRRWQVLKKRTWRKLRMALQVIGLWKTRLRAASCIQKHWKGARVRVEYAQLLEAKTVAECERQALEDAFVQPRLRAAMVHYRRFLCATTLGKTQVTWQMNQPWIRFQRLRARNWQTIDVNTKVQSLCDILFTKMPANGKVRASAMKVRAMGHLLGIERTKLRQDLHVDISNPEAWTALFENASTPSPVVTT</sequence>